<organism evidence="7 8">
    <name type="scientific">Malus domestica</name>
    <name type="common">Apple</name>
    <name type="synonym">Pyrus malus</name>
    <dbReference type="NCBI Taxonomy" id="3750"/>
    <lineage>
        <taxon>Eukaryota</taxon>
        <taxon>Viridiplantae</taxon>
        <taxon>Streptophyta</taxon>
        <taxon>Embryophyta</taxon>
        <taxon>Tracheophyta</taxon>
        <taxon>Spermatophyta</taxon>
        <taxon>Magnoliopsida</taxon>
        <taxon>eudicotyledons</taxon>
        <taxon>Gunneridae</taxon>
        <taxon>Pentapetalae</taxon>
        <taxon>rosids</taxon>
        <taxon>fabids</taxon>
        <taxon>Rosales</taxon>
        <taxon>Rosaceae</taxon>
        <taxon>Amygdaloideae</taxon>
        <taxon>Maleae</taxon>
        <taxon>Malus</taxon>
    </lineage>
</organism>
<dbReference type="EMBL" id="RDQH01000339">
    <property type="protein sequence ID" value="RXH79852.1"/>
    <property type="molecule type" value="Genomic_DNA"/>
</dbReference>
<dbReference type="InterPro" id="IPR010264">
    <property type="entry name" value="Self-incomp_S1"/>
</dbReference>
<protein>
    <recommendedName>
        <fullName evidence="6">S-protein homolog</fullName>
    </recommendedName>
</protein>
<gene>
    <name evidence="7" type="ORF">DVH24_040999</name>
</gene>
<dbReference type="Pfam" id="PF05938">
    <property type="entry name" value="Self-incomp_S1"/>
    <property type="match status" value="1"/>
</dbReference>
<keyword evidence="8" id="KW-1185">Reference proteome</keyword>
<accession>A0A498ICH7</accession>
<keyword evidence="5 6" id="KW-0732">Signal</keyword>
<dbReference type="Proteomes" id="UP000290289">
    <property type="component" value="Chromosome 13"/>
</dbReference>
<evidence type="ECO:0000313" key="8">
    <source>
        <dbReference type="Proteomes" id="UP000290289"/>
    </source>
</evidence>
<sequence>MKLCQTCISIFFFLLIGLLTSQSALDNKAFEKIRVHIVNGFQSETLQVHCKSKENDLGDRNIPVNQEFSWKFHINIWRSTLFFCDTRWSRGHKRFDAFAVRYALMDYCNGNCVWKANETAIFLLDNHNQTYIELHRLSTGQIRAGLGFRINYG</sequence>
<comment type="similarity">
    <text evidence="2 6">Belongs to the plant self-incompatibility (S1) protein family.</text>
</comment>
<dbReference type="GO" id="GO:0060320">
    <property type="term" value="P:rejection of self pollen"/>
    <property type="evidence" value="ECO:0007669"/>
    <property type="project" value="UniProtKB-KW"/>
</dbReference>
<dbReference type="AlphaFoldDB" id="A0A498ICH7"/>
<evidence type="ECO:0000313" key="7">
    <source>
        <dbReference type="EMBL" id="RXH79852.1"/>
    </source>
</evidence>
<evidence type="ECO:0000256" key="4">
    <source>
        <dbReference type="ARBA" id="ARBA00022525"/>
    </source>
</evidence>
<evidence type="ECO:0000256" key="5">
    <source>
        <dbReference type="ARBA" id="ARBA00022729"/>
    </source>
</evidence>
<dbReference type="PANTHER" id="PTHR31232:SF154">
    <property type="entry name" value="S-PROTEIN HOMOLOG"/>
    <property type="match status" value="1"/>
</dbReference>
<feature type="signal peptide" evidence="6">
    <location>
        <begin position="1"/>
        <end position="24"/>
    </location>
</feature>
<keyword evidence="3 6" id="KW-0713">Self-incompatibility</keyword>
<evidence type="ECO:0000256" key="6">
    <source>
        <dbReference type="RuleBase" id="RU367044"/>
    </source>
</evidence>
<comment type="caution">
    <text evidence="7">The sequence shown here is derived from an EMBL/GenBank/DDBJ whole genome shotgun (WGS) entry which is preliminary data.</text>
</comment>
<dbReference type="PANTHER" id="PTHR31232">
    <property type="match status" value="1"/>
</dbReference>
<keyword evidence="4 6" id="KW-0964">Secreted</keyword>
<reference evidence="7 8" key="1">
    <citation type="submission" date="2018-10" db="EMBL/GenBank/DDBJ databases">
        <title>A high-quality apple genome assembly.</title>
        <authorList>
            <person name="Hu J."/>
        </authorList>
    </citation>
    <scope>NUCLEOTIDE SEQUENCE [LARGE SCALE GENOMIC DNA]</scope>
    <source>
        <strain evidence="8">cv. HFTH1</strain>
        <tissue evidence="7">Young leaf</tissue>
    </source>
</reference>
<proteinExistence type="inferred from homology"/>
<dbReference type="GO" id="GO:0005576">
    <property type="term" value="C:extracellular region"/>
    <property type="evidence" value="ECO:0007669"/>
    <property type="project" value="UniProtKB-SubCell"/>
</dbReference>
<evidence type="ECO:0000256" key="3">
    <source>
        <dbReference type="ARBA" id="ARBA00022471"/>
    </source>
</evidence>
<name>A0A498ICH7_MALDO</name>
<evidence type="ECO:0000256" key="2">
    <source>
        <dbReference type="ARBA" id="ARBA00005581"/>
    </source>
</evidence>
<feature type="chain" id="PRO_5025098176" description="S-protein homolog" evidence="6">
    <location>
        <begin position="25"/>
        <end position="153"/>
    </location>
</feature>
<comment type="subcellular location">
    <subcellularLocation>
        <location evidence="1 6">Secreted</location>
    </subcellularLocation>
</comment>
<evidence type="ECO:0000256" key="1">
    <source>
        <dbReference type="ARBA" id="ARBA00004613"/>
    </source>
</evidence>